<dbReference type="InterPro" id="IPR011041">
    <property type="entry name" value="Quinoprot_gluc/sorb_DH_b-prop"/>
</dbReference>
<protein>
    <submittedName>
        <fullName evidence="3">PQQ-dependent sugar dehydrogenase</fullName>
        <ecNumber evidence="3">1.1.5.-</ecNumber>
    </submittedName>
</protein>
<evidence type="ECO:0000313" key="4">
    <source>
        <dbReference type="Proteomes" id="UP001304671"/>
    </source>
</evidence>
<gene>
    <name evidence="3" type="ORF">VB264_03990</name>
</gene>
<organism evidence="3 4">
    <name type="scientific">Arcicella aquatica</name>
    <dbReference type="NCBI Taxonomy" id="217141"/>
    <lineage>
        <taxon>Bacteria</taxon>
        <taxon>Pseudomonadati</taxon>
        <taxon>Bacteroidota</taxon>
        <taxon>Cytophagia</taxon>
        <taxon>Cytophagales</taxon>
        <taxon>Flectobacillaceae</taxon>
        <taxon>Arcicella</taxon>
    </lineage>
</organism>
<dbReference type="InterPro" id="IPR012938">
    <property type="entry name" value="Glc/Sorbosone_DH"/>
</dbReference>
<dbReference type="EMBL" id="JAYFUL010000004">
    <property type="protein sequence ID" value="MEA5256932.1"/>
    <property type="molecule type" value="Genomic_DNA"/>
</dbReference>
<dbReference type="InterPro" id="IPR011042">
    <property type="entry name" value="6-blade_b-propeller_TolB-like"/>
</dbReference>
<dbReference type="PANTHER" id="PTHR19328">
    <property type="entry name" value="HEDGEHOG-INTERACTING PROTEIN"/>
    <property type="match status" value="1"/>
</dbReference>
<accession>A0ABU5QIP5</accession>
<evidence type="ECO:0000313" key="3">
    <source>
        <dbReference type="EMBL" id="MEA5256932.1"/>
    </source>
</evidence>
<dbReference type="SUPFAM" id="SSF50952">
    <property type="entry name" value="Soluble quinoprotein glucose dehydrogenase"/>
    <property type="match status" value="1"/>
</dbReference>
<dbReference type="GO" id="GO:0016491">
    <property type="term" value="F:oxidoreductase activity"/>
    <property type="evidence" value="ECO:0007669"/>
    <property type="project" value="UniProtKB-KW"/>
</dbReference>
<comment type="caution">
    <text evidence="3">The sequence shown here is derived from an EMBL/GenBank/DDBJ whole genome shotgun (WGS) entry which is preliminary data.</text>
</comment>
<name>A0ABU5QIP5_9BACT</name>
<keyword evidence="4" id="KW-1185">Reference proteome</keyword>
<dbReference type="Gene3D" id="2.120.10.30">
    <property type="entry name" value="TolB, C-terminal domain"/>
    <property type="match status" value="1"/>
</dbReference>
<proteinExistence type="predicted"/>
<feature type="chain" id="PRO_5045726097" evidence="1">
    <location>
        <begin position="24"/>
        <end position="390"/>
    </location>
</feature>
<keyword evidence="1" id="KW-0732">Signal</keyword>
<keyword evidence="3" id="KW-0560">Oxidoreductase</keyword>
<reference evidence="3 4" key="1">
    <citation type="submission" date="2023-12" db="EMBL/GenBank/DDBJ databases">
        <title>Novel species of the genus Arcicella isolated from rivers.</title>
        <authorList>
            <person name="Lu H."/>
        </authorList>
    </citation>
    <scope>NUCLEOTIDE SEQUENCE [LARGE SCALE GENOMIC DNA]</scope>
    <source>
        <strain evidence="3 4">LMG 21963</strain>
    </source>
</reference>
<dbReference type="PANTHER" id="PTHR19328:SF75">
    <property type="entry name" value="ALDOSE SUGAR DEHYDROGENASE YLII"/>
    <property type="match status" value="1"/>
</dbReference>
<evidence type="ECO:0000259" key="2">
    <source>
        <dbReference type="Pfam" id="PF07995"/>
    </source>
</evidence>
<dbReference type="Pfam" id="PF07995">
    <property type="entry name" value="GSDH"/>
    <property type="match status" value="1"/>
</dbReference>
<feature type="domain" description="Glucose/Sorbosone dehydrogenase" evidence="2">
    <location>
        <begin position="56"/>
        <end position="384"/>
    </location>
</feature>
<feature type="signal peptide" evidence="1">
    <location>
        <begin position="1"/>
        <end position="23"/>
    </location>
</feature>
<dbReference type="EC" id="1.1.5.-" evidence="3"/>
<sequence>MKKQFFSIGIIPLLAGLLISVDASCNLNHANDNPILKKSVEAGTEGLKIETFVTGLNVPWGMAFLPNGDMLVTERSGQLRLIHDGKLVEEPIKGLPAIVSKGQGGLLDIKLHPNYAKNGWIYFSYSSPLADGETGKGSNTALMRAKLVGNTLTEQKVVFKATPNVTTTHHYGGRIAFDRAGYLYLTVGERGQQEEAQKLTTFQGKVVRLNDDGSVPKDNPFVGQEGARPEIYSYGHRNPQGFVINPTTGDLWEHEHGPQGGDEVNILKKGANYGWPAITFGIGYDNSIISPDTARAGMEQPIIYYRPSIAPCGMTFVTSKKFPDWKGNLLIGSLKFNYIKRCVIKNNKVVSQETVFENIGRVRDIKEGPDGNIYVAIESTGSIVKISPTK</sequence>
<dbReference type="RefSeq" id="WP_323246974.1">
    <property type="nucleotide sequence ID" value="NZ_JAYFUL010000004.1"/>
</dbReference>
<evidence type="ECO:0000256" key="1">
    <source>
        <dbReference type="SAM" id="SignalP"/>
    </source>
</evidence>
<dbReference type="Proteomes" id="UP001304671">
    <property type="component" value="Unassembled WGS sequence"/>
</dbReference>